<dbReference type="AlphaFoldDB" id="A0A0A9F6D5"/>
<reference evidence="1" key="1">
    <citation type="submission" date="2014-09" db="EMBL/GenBank/DDBJ databases">
        <authorList>
            <person name="Magalhaes I.L.F."/>
            <person name="Oliveira U."/>
            <person name="Santos F.R."/>
            <person name="Vidigal T.H.D.A."/>
            <person name="Brescovit A.D."/>
            <person name="Santos A.J."/>
        </authorList>
    </citation>
    <scope>NUCLEOTIDE SEQUENCE</scope>
    <source>
        <tissue evidence="1">Shoot tissue taken approximately 20 cm above the soil surface</tissue>
    </source>
</reference>
<name>A0A0A9F6D5_ARUDO</name>
<accession>A0A0A9F6D5</accession>
<dbReference type="EMBL" id="GBRH01189321">
    <property type="protein sequence ID" value="JAE08575.1"/>
    <property type="molecule type" value="Transcribed_RNA"/>
</dbReference>
<sequence length="77" mass="9283">MLLLNKTNTNRSQVIRKNIKNNLFRIKKESTDPDLISYKYYHNHHGRPGRHNKCNKISRKETFLLLPLPYQIQNQHL</sequence>
<protein>
    <submittedName>
        <fullName evidence="1">Uncharacterized protein</fullName>
    </submittedName>
</protein>
<organism evidence="1">
    <name type="scientific">Arundo donax</name>
    <name type="common">Giant reed</name>
    <name type="synonym">Donax arundinaceus</name>
    <dbReference type="NCBI Taxonomy" id="35708"/>
    <lineage>
        <taxon>Eukaryota</taxon>
        <taxon>Viridiplantae</taxon>
        <taxon>Streptophyta</taxon>
        <taxon>Embryophyta</taxon>
        <taxon>Tracheophyta</taxon>
        <taxon>Spermatophyta</taxon>
        <taxon>Magnoliopsida</taxon>
        <taxon>Liliopsida</taxon>
        <taxon>Poales</taxon>
        <taxon>Poaceae</taxon>
        <taxon>PACMAD clade</taxon>
        <taxon>Arundinoideae</taxon>
        <taxon>Arundineae</taxon>
        <taxon>Arundo</taxon>
    </lineage>
</organism>
<reference evidence="1" key="2">
    <citation type="journal article" date="2015" name="Data Brief">
        <title>Shoot transcriptome of the giant reed, Arundo donax.</title>
        <authorList>
            <person name="Barrero R.A."/>
            <person name="Guerrero F.D."/>
            <person name="Moolhuijzen P."/>
            <person name="Goolsby J.A."/>
            <person name="Tidwell J."/>
            <person name="Bellgard S.E."/>
            <person name="Bellgard M.I."/>
        </authorList>
    </citation>
    <scope>NUCLEOTIDE SEQUENCE</scope>
    <source>
        <tissue evidence="1">Shoot tissue taken approximately 20 cm above the soil surface</tissue>
    </source>
</reference>
<proteinExistence type="predicted"/>
<evidence type="ECO:0000313" key="1">
    <source>
        <dbReference type="EMBL" id="JAE08575.1"/>
    </source>
</evidence>